<feature type="domain" description="Jacalin-type lectin" evidence="8">
    <location>
        <begin position="525"/>
        <end position="667"/>
    </location>
</feature>
<dbReference type="SMART" id="SM00915">
    <property type="entry name" value="Jacalin"/>
    <property type="match status" value="3"/>
</dbReference>
<keyword evidence="3 6" id="KW-0547">Nucleotide-binding</keyword>
<dbReference type="KEGG" id="sita:101773616"/>
<dbReference type="InterPro" id="IPR008271">
    <property type="entry name" value="Ser/Thr_kinase_AS"/>
</dbReference>
<dbReference type="GO" id="GO:0030246">
    <property type="term" value="F:carbohydrate binding"/>
    <property type="evidence" value="ECO:0007669"/>
    <property type="project" value="UniProtKB-KW"/>
</dbReference>
<dbReference type="InterPro" id="IPR017441">
    <property type="entry name" value="Protein_kinase_ATP_BS"/>
</dbReference>
<keyword evidence="1" id="KW-0808">Transferase</keyword>
<dbReference type="SUPFAM" id="SSF56112">
    <property type="entry name" value="Protein kinase-like (PK-like)"/>
    <property type="match status" value="1"/>
</dbReference>
<reference evidence="9" key="2">
    <citation type="submission" date="2015-07" db="EMBL/GenBank/DDBJ databases">
        <authorList>
            <person name="Noorani M."/>
        </authorList>
    </citation>
    <scope>NUCLEOTIDE SEQUENCE</scope>
    <source>
        <strain evidence="9">Yugu1</strain>
    </source>
</reference>
<dbReference type="InterPro" id="IPR001229">
    <property type="entry name" value="Jacalin-like_lectin_dom"/>
</dbReference>
<dbReference type="GO" id="GO:0004672">
    <property type="term" value="F:protein kinase activity"/>
    <property type="evidence" value="ECO:0007669"/>
    <property type="project" value="InterPro"/>
</dbReference>
<evidence type="ECO:0000259" key="8">
    <source>
        <dbReference type="PROSITE" id="PS51752"/>
    </source>
</evidence>
<evidence type="ECO:0000256" key="1">
    <source>
        <dbReference type="ARBA" id="ARBA00022679"/>
    </source>
</evidence>
<accession>A0A368S9H1</accession>
<dbReference type="FunFam" id="1.10.510.10:FF:000870">
    <property type="entry name" value="OSJNBa0016N04.16-like protein"/>
    <property type="match status" value="1"/>
</dbReference>
<keyword evidence="2" id="KW-0430">Lectin</keyword>
<dbReference type="SUPFAM" id="SSF51101">
    <property type="entry name" value="Mannose-binding lectins"/>
    <property type="match status" value="3"/>
</dbReference>
<name>A0A368S9H1_SETIT</name>
<evidence type="ECO:0000259" key="7">
    <source>
        <dbReference type="PROSITE" id="PS50011"/>
    </source>
</evidence>
<dbReference type="CDD" id="cd09612">
    <property type="entry name" value="Jacalin"/>
    <property type="match status" value="3"/>
</dbReference>
<dbReference type="Gene3D" id="1.10.510.10">
    <property type="entry name" value="Transferase(Phosphotransferase) domain 1"/>
    <property type="match status" value="1"/>
</dbReference>
<sequence>MDTQDDIYDTLEDMVCDEIGEPLRLRLHLLQAITNNFSEENLIGRGGYGEVYKGVLGTTGFVAVKKLYSSYAIEDETFNREVGCLMKIRHHNIVWFVGYCADTQVEVVPQGVKNIFAETREKLLCFKYLRNGSLGKHLTVEPCGLQWRVCYQIIKGICLGLDYLHERHIVHLDLKPDNILLDDGMVPKIADFGLSRLLNKESRTITEKICGTRGYMAPEYIDSGVITVKADIYSLGVIIGHMVKGRNTGATSDQDVLVSWMTRLVKDSSQMKETQLDIGYQQIKACIEISQRCTQPKPEDRPSMPDILCMLEETEAANRSAVGSAPNGRLKLAKFGPWGGAGGKPRDVKIAPYRLDSVTISSGVVIDSIQFSYTDHDGQYHTIGPWGGFGGNTNSFHLGPSEFLIGVSGSIGSFNGLKKVITSLTFVTNARSYGPFGRARGRPFHIQVQSHGCIVGFFGHSRRYLEAIGFYTDQDARVTSNGPWRGDGGVHHDNTVKPHYLDHNGQQCTAGPSGGCGGSARKLELSKFGPWGGDGGESKDIKIPPYRLDSITISSGVIIDSIDFSYTDHDGLYHTTGPWGGHGGNNNTFKLGPSEFLTGVSGSIGSFNTLVNVITSLTFVTNVRNYGPFGKGRGPHFHIPMESNGCIVGFFGRAGRYLDAIGVYTNHEMERIGLEEPGVARIGPWGGDRGVLHDITVTPHHLERVTIFSGTIIDSLEFLYSDHDGKQHTAGPWGGCGGGGRKIRFDPSEFIVKVSGTFCAWHGVKNVLSSLTLVTNTGRSYGPYGTEFGTAFHVPEQSNSRIVGFFAHGEDYIEAIGAYVRTL</sequence>
<dbReference type="PROSITE" id="PS50011">
    <property type="entry name" value="PROTEIN_KINASE_DOM"/>
    <property type="match status" value="1"/>
</dbReference>
<evidence type="ECO:0008006" key="10">
    <source>
        <dbReference type="Google" id="ProtNLM"/>
    </source>
</evidence>
<dbReference type="InterPro" id="IPR000719">
    <property type="entry name" value="Prot_kinase_dom"/>
</dbReference>
<feature type="binding site" evidence="6">
    <location>
        <position position="66"/>
    </location>
    <ligand>
        <name>ATP</name>
        <dbReference type="ChEBI" id="CHEBI:30616"/>
    </ligand>
</feature>
<dbReference type="PANTHER" id="PTHR46506">
    <property type="entry name" value="OS05G0143600 PROTEIN"/>
    <property type="match status" value="1"/>
</dbReference>
<gene>
    <name evidence="9" type="ORF">SETIT_8G186100v2</name>
</gene>
<dbReference type="OrthoDB" id="659885at2759"/>
<evidence type="ECO:0000256" key="6">
    <source>
        <dbReference type="PROSITE-ProRule" id="PRU10141"/>
    </source>
</evidence>
<keyword evidence="5 6" id="KW-0067">ATP-binding</keyword>
<keyword evidence="4" id="KW-0418">Kinase</keyword>
<evidence type="ECO:0000256" key="4">
    <source>
        <dbReference type="ARBA" id="ARBA00022777"/>
    </source>
</evidence>
<dbReference type="InterPro" id="IPR033734">
    <property type="entry name" value="Jacalin-like_lectin_dom_plant"/>
</dbReference>
<evidence type="ECO:0000256" key="5">
    <source>
        <dbReference type="ARBA" id="ARBA00022840"/>
    </source>
</evidence>
<dbReference type="FunFam" id="2.100.10.30:FF:000003">
    <property type="entry name" value="OSJNBa0016N04.16-like protein"/>
    <property type="match status" value="2"/>
</dbReference>
<feature type="domain" description="Protein kinase" evidence="7">
    <location>
        <begin position="37"/>
        <end position="315"/>
    </location>
</feature>
<dbReference type="PROSITE" id="PS00107">
    <property type="entry name" value="PROTEIN_KINASE_ATP"/>
    <property type="match status" value="1"/>
</dbReference>
<dbReference type="Pfam" id="PF00069">
    <property type="entry name" value="Pkinase"/>
    <property type="match status" value="1"/>
</dbReference>
<evidence type="ECO:0000256" key="2">
    <source>
        <dbReference type="ARBA" id="ARBA00022734"/>
    </source>
</evidence>
<evidence type="ECO:0000256" key="3">
    <source>
        <dbReference type="ARBA" id="ARBA00022741"/>
    </source>
</evidence>
<protein>
    <recommendedName>
        <fullName evidence="10">Protein kinase domain-containing protein</fullName>
    </recommendedName>
</protein>
<dbReference type="STRING" id="4555.A0A368S9H1"/>
<dbReference type="SMART" id="SM00220">
    <property type="entry name" value="S_TKc"/>
    <property type="match status" value="1"/>
</dbReference>
<dbReference type="PROSITE" id="PS51752">
    <property type="entry name" value="JACALIN_LECTIN"/>
    <property type="match status" value="3"/>
</dbReference>
<proteinExistence type="predicted"/>
<dbReference type="InterPro" id="IPR036404">
    <property type="entry name" value="Jacalin-like_lectin_dom_sf"/>
</dbReference>
<dbReference type="GO" id="GO:0005524">
    <property type="term" value="F:ATP binding"/>
    <property type="evidence" value="ECO:0007669"/>
    <property type="project" value="UniProtKB-UniRule"/>
</dbReference>
<dbReference type="Gene3D" id="3.30.200.20">
    <property type="entry name" value="Phosphorylase Kinase, domain 1"/>
    <property type="match status" value="1"/>
</dbReference>
<feature type="domain" description="Jacalin-type lectin" evidence="8">
    <location>
        <begin position="679"/>
        <end position="822"/>
    </location>
</feature>
<dbReference type="EMBL" id="CM003535">
    <property type="protein sequence ID" value="RCV38983.1"/>
    <property type="molecule type" value="Genomic_DNA"/>
</dbReference>
<dbReference type="Gene3D" id="2.100.10.30">
    <property type="entry name" value="Jacalin-like lectin domain"/>
    <property type="match status" value="3"/>
</dbReference>
<reference evidence="9" key="1">
    <citation type="journal article" date="2012" name="Nat. Biotechnol.">
        <title>Reference genome sequence of the model plant Setaria.</title>
        <authorList>
            <person name="Bennetzen J.L."/>
            <person name="Schmutz J."/>
            <person name="Wang H."/>
            <person name="Percifield R."/>
            <person name="Hawkins J."/>
            <person name="Pontaroli A.C."/>
            <person name="Estep M."/>
            <person name="Feng L."/>
            <person name="Vaughn J.N."/>
            <person name="Grimwood J."/>
            <person name="Jenkins J."/>
            <person name="Barry K."/>
            <person name="Lindquist E."/>
            <person name="Hellsten U."/>
            <person name="Deshpande S."/>
            <person name="Wang X."/>
            <person name="Wu X."/>
            <person name="Mitros T."/>
            <person name="Triplett J."/>
            <person name="Yang X."/>
            <person name="Ye C.Y."/>
            <person name="Mauro-Herrera M."/>
            <person name="Wang L."/>
            <person name="Li P."/>
            <person name="Sharma M."/>
            <person name="Sharma R."/>
            <person name="Ronald P.C."/>
            <person name="Panaud O."/>
            <person name="Kellogg E.A."/>
            <person name="Brutnell T.P."/>
            <person name="Doust A.N."/>
            <person name="Tuskan G.A."/>
            <person name="Rokhsar D."/>
            <person name="Devos K.M."/>
        </authorList>
    </citation>
    <scope>NUCLEOTIDE SEQUENCE [LARGE SCALE GENOMIC DNA]</scope>
    <source>
        <strain evidence="9">Yugu1</strain>
    </source>
</reference>
<organism evidence="9">
    <name type="scientific">Setaria italica</name>
    <name type="common">Foxtail millet</name>
    <name type="synonym">Panicum italicum</name>
    <dbReference type="NCBI Taxonomy" id="4555"/>
    <lineage>
        <taxon>Eukaryota</taxon>
        <taxon>Viridiplantae</taxon>
        <taxon>Streptophyta</taxon>
        <taxon>Embryophyta</taxon>
        <taxon>Tracheophyta</taxon>
        <taxon>Spermatophyta</taxon>
        <taxon>Magnoliopsida</taxon>
        <taxon>Liliopsida</taxon>
        <taxon>Poales</taxon>
        <taxon>Poaceae</taxon>
        <taxon>PACMAD clade</taxon>
        <taxon>Panicoideae</taxon>
        <taxon>Panicodae</taxon>
        <taxon>Paniceae</taxon>
        <taxon>Cenchrinae</taxon>
        <taxon>Setaria</taxon>
    </lineage>
</organism>
<dbReference type="PROSITE" id="PS00108">
    <property type="entry name" value="PROTEIN_KINASE_ST"/>
    <property type="match status" value="1"/>
</dbReference>
<feature type="domain" description="Jacalin-type lectin" evidence="8">
    <location>
        <begin position="332"/>
        <end position="474"/>
    </location>
</feature>
<dbReference type="Pfam" id="PF01419">
    <property type="entry name" value="Jacalin"/>
    <property type="match status" value="3"/>
</dbReference>
<dbReference type="InterPro" id="IPR011009">
    <property type="entry name" value="Kinase-like_dom_sf"/>
</dbReference>
<evidence type="ECO:0000313" key="9">
    <source>
        <dbReference type="EMBL" id="RCV38983.1"/>
    </source>
</evidence>
<dbReference type="AlphaFoldDB" id="A0A368S9H1"/>